<feature type="transmembrane region" description="Helical" evidence="6">
    <location>
        <begin position="298"/>
        <end position="320"/>
    </location>
</feature>
<keyword evidence="9" id="KW-1185">Reference proteome</keyword>
<comment type="subcellular location">
    <subcellularLocation>
        <location evidence="1">Cell membrane</location>
        <topology evidence="1">Multi-pass membrane protein</topology>
    </subcellularLocation>
</comment>
<feature type="domain" description="SSD" evidence="7">
    <location>
        <begin position="219"/>
        <end position="349"/>
    </location>
</feature>
<evidence type="ECO:0000256" key="1">
    <source>
        <dbReference type="ARBA" id="ARBA00004651"/>
    </source>
</evidence>
<reference evidence="8" key="1">
    <citation type="journal article" date="2022" name="Int. J. Syst. Evol. Microbiol.">
        <title>Pseudomonas aegrilactucae sp. nov. and Pseudomonas morbosilactucae sp. nov., pathogens causing bacterial rot of lettuce in Japan.</title>
        <authorList>
            <person name="Sawada H."/>
            <person name="Fujikawa T."/>
            <person name="Satou M."/>
        </authorList>
    </citation>
    <scope>NUCLEOTIDE SEQUENCE</scope>
    <source>
        <strain evidence="8">0166_1</strain>
    </source>
</reference>
<evidence type="ECO:0000313" key="8">
    <source>
        <dbReference type="EMBL" id="UGS38390.1"/>
    </source>
</evidence>
<dbReference type="PANTHER" id="PTHR33406">
    <property type="entry name" value="MEMBRANE PROTEIN MJ1562-RELATED"/>
    <property type="match status" value="1"/>
</dbReference>
<protein>
    <submittedName>
        <fullName evidence="8">Membrane protein YdfJ</fullName>
    </submittedName>
</protein>
<evidence type="ECO:0000259" key="7">
    <source>
        <dbReference type="PROSITE" id="PS50156"/>
    </source>
</evidence>
<dbReference type="InterPro" id="IPR004869">
    <property type="entry name" value="MMPL_dom"/>
</dbReference>
<dbReference type="AlphaFoldDB" id="A0A9E6Y1H6"/>
<feature type="transmembrane region" description="Helical" evidence="6">
    <location>
        <begin position="26"/>
        <end position="46"/>
    </location>
</feature>
<feature type="transmembrane region" description="Helical" evidence="6">
    <location>
        <begin position="224"/>
        <end position="244"/>
    </location>
</feature>
<evidence type="ECO:0000256" key="6">
    <source>
        <dbReference type="SAM" id="Phobius"/>
    </source>
</evidence>
<gene>
    <name evidence="8" type="primary">ydfJ_3</name>
    <name evidence="8" type="ORF">DSM104329_04816</name>
</gene>
<keyword evidence="2" id="KW-1003">Cell membrane</keyword>
<dbReference type="GO" id="GO:0005886">
    <property type="term" value="C:plasma membrane"/>
    <property type="evidence" value="ECO:0007669"/>
    <property type="project" value="UniProtKB-SubCell"/>
</dbReference>
<accession>A0A9E6Y1H6</accession>
<feature type="transmembrane region" description="Helical" evidence="6">
    <location>
        <begin position="676"/>
        <end position="699"/>
    </location>
</feature>
<dbReference type="PROSITE" id="PS50156">
    <property type="entry name" value="SSD"/>
    <property type="match status" value="1"/>
</dbReference>
<keyword evidence="4 6" id="KW-1133">Transmembrane helix</keyword>
<dbReference type="KEGG" id="sbae:DSM104329_04816"/>
<name>A0A9E6Y1H6_9ACTN</name>
<feature type="transmembrane region" description="Helical" evidence="6">
    <location>
        <begin position="525"/>
        <end position="546"/>
    </location>
</feature>
<evidence type="ECO:0000313" key="9">
    <source>
        <dbReference type="Proteomes" id="UP001162834"/>
    </source>
</evidence>
<evidence type="ECO:0000256" key="2">
    <source>
        <dbReference type="ARBA" id="ARBA00022475"/>
    </source>
</evidence>
<feature type="transmembrane region" description="Helical" evidence="6">
    <location>
        <begin position="250"/>
        <end position="271"/>
    </location>
</feature>
<sequence length="732" mass="75695">MRVPASGHSFAAMSSLGRWVLAHKRFVVVCWIVLTVAGVAAVGPAANALESDPSVPQKEGWVTNAAIAGRYGTDPGGGAPLVPVVTLRGGETVRSPGVRGDLQRLDARLHTVLPHARIASYASTGDAAFVSGDGRTTFALVYPRRDPDSAFGENPGAAKAASRALRGAEVGGRPVHLTGFDPLAAGGGGSSGGPGLMLEALIGGAGALIVLAFVFASLLAVIPLVMAVVSITTTFLLLLGLAQLTSVSPIVEFLVVLIGLGVAIDYSLLIVSRWREERSHGHVGEEAVQRAIESAGRAVVFSGLTVAVGLLALIALPIPFLRSMGYGGVLIPLVSTLVAVTLLPVVLAKLGPRLDWPHVRTDDKASRAWTRWAQAVTRRRWAAAAGGMAVILALAFAATDIRMGGDDADTMAQSGDAKQGLVALEKSGIGEGALLPHEILVSGPSSPERVAAALRNVAGVHGAVAPDSRAWRRGGTALVEAVPVADSGSGAGRATLEGVRGAAHAAGSDVHVGGEPAEGQDFIDAVYGSFPLIIALIAVTTFVLLARAFRSLLLPLKAILLTILSIAAACGVMVLVWQEGYGSDAIWGIHATGSIPSWMPLMVFAFLFGLSMDYEVFILSRMREEYDRSGSTEAAVIRGVGRTGRLVTCAALILFLAFTSMAAAPDTDTKIAATGLAAGILLDATVIRALIVPAMVSLFGRWNWWLPRWPARVLRVEPSAPGSAVAGPADVA</sequence>
<evidence type="ECO:0000256" key="4">
    <source>
        <dbReference type="ARBA" id="ARBA00022989"/>
    </source>
</evidence>
<feature type="transmembrane region" description="Helical" evidence="6">
    <location>
        <begin position="558"/>
        <end position="578"/>
    </location>
</feature>
<feature type="transmembrane region" description="Helical" evidence="6">
    <location>
        <begin position="646"/>
        <end position="664"/>
    </location>
</feature>
<evidence type="ECO:0000256" key="3">
    <source>
        <dbReference type="ARBA" id="ARBA00022692"/>
    </source>
</evidence>
<dbReference type="EMBL" id="CP087164">
    <property type="protein sequence ID" value="UGS38390.1"/>
    <property type="molecule type" value="Genomic_DNA"/>
</dbReference>
<feature type="transmembrane region" description="Helical" evidence="6">
    <location>
        <begin position="381"/>
        <end position="399"/>
    </location>
</feature>
<organism evidence="8 9">
    <name type="scientific">Capillimicrobium parvum</name>
    <dbReference type="NCBI Taxonomy" id="2884022"/>
    <lineage>
        <taxon>Bacteria</taxon>
        <taxon>Bacillati</taxon>
        <taxon>Actinomycetota</taxon>
        <taxon>Thermoleophilia</taxon>
        <taxon>Solirubrobacterales</taxon>
        <taxon>Capillimicrobiaceae</taxon>
        <taxon>Capillimicrobium</taxon>
    </lineage>
</organism>
<feature type="transmembrane region" description="Helical" evidence="6">
    <location>
        <begin position="326"/>
        <end position="348"/>
    </location>
</feature>
<evidence type="ECO:0000256" key="5">
    <source>
        <dbReference type="ARBA" id="ARBA00023136"/>
    </source>
</evidence>
<feature type="transmembrane region" description="Helical" evidence="6">
    <location>
        <begin position="200"/>
        <end position="219"/>
    </location>
</feature>
<dbReference type="PANTHER" id="PTHR33406:SF13">
    <property type="entry name" value="MEMBRANE PROTEIN YDFJ"/>
    <property type="match status" value="1"/>
</dbReference>
<keyword evidence="5 6" id="KW-0472">Membrane</keyword>
<dbReference type="InterPro" id="IPR050545">
    <property type="entry name" value="Mycobact_MmpL"/>
</dbReference>
<proteinExistence type="predicted"/>
<dbReference type="Proteomes" id="UP001162834">
    <property type="component" value="Chromosome"/>
</dbReference>
<feature type="transmembrane region" description="Helical" evidence="6">
    <location>
        <begin position="598"/>
        <end position="619"/>
    </location>
</feature>
<dbReference type="Pfam" id="PF03176">
    <property type="entry name" value="MMPL"/>
    <property type="match status" value="2"/>
</dbReference>
<dbReference type="InterPro" id="IPR000731">
    <property type="entry name" value="SSD"/>
</dbReference>
<dbReference type="Gene3D" id="1.20.1640.10">
    <property type="entry name" value="Multidrug efflux transporter AcrB transmembrane domain"/>
    <property type="match status" value="2"/>
</dbReference>
<dbReference type="SUPFAM" id="SSF82866">
    <property type="entry name" value="Multidrug efflux transporter AcrB transmembrane domain"/>
    <property type="match status" value="2"/>
</dbReference>
<keyword evidence="3 6" id="KW-0812">Transmembrane</keyword>